<dbReference type="Gene3D" id="2.30.30.90">
    <property type="match status" value="1"/>
</dbReference>
<dbReference type="InterPro" id="IPR008988">
    <property type="entry name" value="Transcriptional_repressor_C"/>
</dbReference>
<sequence>MGFSRFKIKSMRITELVKGDRVRLIDFGLTDVQYRRRLLSLGITRGIELSVVRVAPLGCPVQVEVRGTSLTLRKEEAAELIWERL</sequence>
<dbReference type="InterPro" id="IPR052713">
    <property type="entry name" value="FeoA"/>
</dbReference>
<dbReference type="GO" id="GO:0046914">
    <property type="term" value="F:transition metal ion binding"/>
    <property type="evidence" value="ECO:0007669"/>
    <property type="project" value="InterPro"/>
</dbReference>
<dbReference type="SUPFAM" id="SSF50037">
    <property type="entry name" value="C-terminal domain of transcriptional repressors"/>
    <property type="match status" value="1"/>
</dbReference>
<dbReference type="STRING" id="455.Ljam_1630"/>
<feature type="domain" description="Ferrous iron transporter FeoA-like" evidence="2">
    <location>
        <begin position="11"/>
        <end position="84"/>
    </location>
</feature>
<accession>A0A0W0UHQ5</accession>
<organism evidence="3 4">
    <name type="scientific">Legionella jamestowniensis</name>
    <dbReference type="NCBI Taxonomy" id="455"/>
    <lineage>
        <taxon>Bacteria</taxon>
        <taxon>Pseudomonadati</taxon>
        <taxon>Pseudomonadota</taxon>
        <taxon>Gammaproteobacteria</taxon>
        <taxon>Legionellales</taxon>
        <taxon>Legionellaceae</taxon>
        <taxon>Legionella</taxon>
    </lineage>
</organism>
<evidence type="ECO:0000313" key="4">
    <source>
        <dbReference type="Proteomes" id="UP000054715"/>
    </source>
</evidence>
<gene>
    <name evidence="3" type="primary">feoA</name>
    <name evidence="3" type="ORF">Ljam_1630</name>
</gene>
<keyword evidence="1" id="KW-0408">Iron</keyword>
<evidence type="ECO:0000259" key="2">
    <source>
        <dbReference type="SMART" id="SM00899"/>
    </source>
</evidence>
<proteinExistence type="predicted"/>
<dbReference type="InterPro" id="IPR038157">
    <property type="entry name" value="FeoA_core_dom"/>
</dbReference>
<dbReference type="PATRIC" id="fig|455.5.peg.1721"/>
<reference evidence="3 4" key="1">
    <citation type="submission" date="2015-11" db="EMBL/GenBank/DDBJ databases">
        <title>Genomic analysis of 38 Legionella species identifies large and diverse effector repertoires.</title>
        <authorList>
            <person name="Burstein D."/>
            <person name="Amaro F."/>
            <person name="Zusman T."/>
            <person name="Lifshitz Z."/>
            <person name="Cohen O."/>
            <person name="Gilbert J.A."/>
            <person name="Pupko T."/>
            <person name="Shuman H.A."/>
            <person name="Segal G."/>
        </authorList>
    </citation>
    <scope>NUCLEOTIDE SEQUENCE [LARGE SCALE GENOMIC DNA]</scope>
    <source>
        <strain evidence="3 4">JA-26-G1-E2</strain>
    </source>
</reference>
<dbReference type="EMBL" id="LNYG01000013">
    <property type="protein sequence ID" value="KTD07435.1"/>
    <property type="molecule type" value="Genomic_DNA"/>
</dbReference>
<dbReference type="PANTHER" id="PTHR42954:SF2">
    <property type="entry name" value="FE(2+) TRANSPORT PROTEIN A"/>
    <property type="match status" value="1"/>
</dbReference>
<dbReference type="Proteomes" id="UP000054715">
    <property type="component" value="Unassembled WGS sequence"/>
</dbReference>
<protein>
    <submittedName>
        <fullName evidence="3">Ferrous iron transporter A</fullName>
    </submittedName>
</protein>
<name>A0A0W0UHQ5_9GAMM</name>
<comment type="caution">
    <text evidence="3">The sequence shown here is derived from an EMBL/GenBank/DDBJ whole genome shotgun (WGS) entry which is preliminary data.</text>
</comment>
<dbReference type="AlphaFoldDB" id="A0A0W0UHQ5"/>
<evidence type="ECO:0000256" key="1">
    <source>
        <dbReference type="ARBA" id="ARBA00023004"/>
    </source>
</evidence>
<dbReference type="SMART" id="SM00899">
    <property type="entry name" value="FeoA"/>
    <property type="match status" value="1"/>
</dbReference>
<dbReference type="InterPro" id="IPR007167">
    <property type="entry name" value="Fe-transptr_FeoA-like"/>
</dbReference>
<evidence type="ECO:0000313" key="3">
    <source>
        <dbReference type="EMBL" id="KTD07435.1"/>
    </source>
</evidence>
<dbReference type="Pfam" id="PF04023">
    <property type="entry name" value="FeoA"/>
    <property type="match status" value="1"/>
</dbReference>
<dbReference type="PANTHER" id="PTHR42954">
    <property type="entry name" value="FE(2+) TRANSPORT PROTEIN A"/>
    <property type="match status" value="1"/>
</dbReference>